<keyword evidence="4 5" id="KW-0119">Carbohydrate metabolism</keyword>
<evidence type="ECO:0000256" key="4">
    <source>
        <dbReference type="ARBA" id="ARBA00023277"/>
    </source>
</evidence>
<dbReference type="InterPro" id="IPR003764">
    <property type="entry name" value="GlcNAc_6-P_deAcase"/>
</dbReference>
<dbReference type="EC" id="3.5.1.25" evidence="5"/>
<dbReference type="InterPro" id="IPR011059">
    <property type="entry name" value="Metal-dep_hydrolase_composite"/>
</dbReference>
<evidence type="ECO:0000256" key="3">
    <source>
        <dbReference type="ARBA" id="ARBA00022801"/>
    </source>
</evidence>
<evidence type="ECO:0000313" key="7">
    <source>
        <dbReference type="EMBL" id="WDE11439.1"/>
    </source>
</evidence>
<organism evidence="7 8">
    <name type="scientific">Thalassomonas haliotis</name>
    <dbReference type="NCBI Taxonomy" id="485448"/>
    <lineage>
        <taxon>Bacteria</taxon>
        <taxon>Pseudomonadati</taxon>
        <taxon>Pseudomonadota</taxon>
        <taxon>Gammaproteobacteria</taxon>
        <taxon>Alteromonadales</taxon>
        <taxon>Colwelliaceae</taxon>
        <taxon>Thalassomonas</taxon>
    </lineage>
</organism>
<sequence length="380" mass="40739">MHAQLKGFRLHARQVFDGFRYHENRVLTLDEGKIVAIDGETASADAFADGLLVPGFVDLQVNGGGGVLFNNQPELATLTTMASAHARFGTTAMLATLITDKFDIMQAAADAVAQAVREKVPGIIGIHFEGPHLSEEKKGAHSGEFIRKISEQEWQLYTRKDLGQIMLTLAPESVSTEDIRRLVQLGVKVCLGHSNAGYRQAQQALDAGADGFTHLFNAMSPLQGREPGMVGCALVNDNASCGLIVDGFHVDKVSCQLALKTKPKGKVFLVTDAMSPVGTQQTAFAFFDRKVTLNQGKLTSSTGELAGSVLDMAAAVRNAHYLLGVTLEEAIAMASRYPADYIGKSQLGLIKPGADANLVLLDKNLLVAGTWIRGRQVYSG</sequence>
<evidence type="ECO:0000256" key="5">
    <source>
        <dbReference type="PIRNR" id="PIRNR038994"/>
    </source>
</evidence>
<dbReference type="NCBIfam" id="TIGR00221">
    <property type="entry name" value="nagA"/>
    <property type="match status" value="1"/>
</dbReference>
<evidence type="ECO:0000256" key="2">
    <source>
        <dbReference type="ARBA" id="ARBA00022723"/>
    </source>
</evidence>
<dbReference type="Gene3D" id="2.30.40.10">
    <property type="entry name" value="Urease, subunit C, domain 1"/>
    <property type="match status" value="1"/>
</dbReference>
<dbReference type="Proteomes" id="UP001215231">
    <property type="component" value="Chromosome"/>
</dbReference>
<gene>
    <name evidence="7" type="primary">nagA</name>
    <name evidence="7" type="ORF">H3N35_25030</name>
</gene>
<dbReference type="Pfam" id="PF01979">
    <property type="entry name" value="Amidohydro_1"/>
    <property type="match status" value="1"/>
</dbReference>
<dbReference type="InterPro" id="IPR032466">
    <property type="entry name" value="Metal_Hydrolase"/>
</dbReference>
<dbReference type="SUPFAM" id="SSF51338">
    <property type="entry name" value="Composite domain of metallo-dependent hydrolases"/>
    <property type="match status" value="1"/>
</dbReference>
<evidence type="ECO:0000259" key="6">
    <source>
        <dbReference type="Pfam" id="PF01979"/>
    </source>
</evidence>
<feature type="domain" description="Amidohydrolase-related" evidence="6">
    <location>
        <begin position="52"/>
        <end position="377"/>
    </location>
</feature>
<keyword evidence="2" id="KW-0479">Metal-binding</keyword>
<dbReference type="InterPro" id="IPR006680">
    <property type="entry name" value="Amidohydro-rel"/>
</dbReference>
<comment type="catalytic activity">
    <reaction evidence="5">
        <text>N-acetyl-D-glucosamine 6-phosphate + H2O = D-glucosamine 6-phosphate + acetate</text>
        <dbReference type="Rhea" id="RHEA:22936"/>
        <dbReference type="ChEBI" id="CHEBI:15377"/>
        <dbReference type="ChEBI" id="CHEBI:30089"/>
        <dbReference type="ChEBI" id="CHEBI:57513"/>
        <dbReference type="ChEBI" id="CHEBI:58725"/>
        <dbReference type="EC" id="3.5.1.25"/>
    </reaction>
</comment>
<name>A0ABY7VE93_9GAMM</name>
<keyword evidence="8" id="KW-1185">Reference proteome</keyword>
<protein>
    <recommendedName>
        <fullName evidence="5">N-acetylgalactosamine-6-phosphate deacetylase</fullName>
        <ecNumber evidence="5">3.5.1.25</ecNumber>
    </recommendedName>
    <alternativeName>
        <fullName evidence="5">N-acetylglucosamine-6-phosphate deacetylase</fullName>
    </alternativeName>
</protein>
<dbReference type="Gene3D" id="3.20.20.140">
    <property type="entry name" value="Metal-dependent hydrolases"/>
    <property type="match status" value="1"/>
</dbReference>
<comment type="similarity">
    <text evidence="1 5">Belongs to the metallo-dependent hydrolases superfamily. NagA family.</text>
</comment>
<keyword evidence="3 5" id="KW-0378">Hydrolase</keyword>
<dbReference type="GO" id="GO:0008448">
    <property type="term" value="F:N-acetylglucosamine-6-phosphate deacetylase activity"/>
    <property type="evidence" value="ECO:0007669"/>
    <property type="project" value="UniProtKB-EC"/>
</dbReference>
<dbReference type="PANTHER" id="PTHR11113">
    <property type="entry name" value="N-ACETYLGLUCOSAMINE-6-PHOSPHATE DEACETYLASE"/>
    <property type="match status" value="1"/>
</dbReference>
<dbReference type="PANTHER" id="PTHR11113:SF14">
    <property type="entry name" value="N-ACETYLGLUCOSAMINE-6-PHOSPHATE DEACETYLASE"/>
    <property type="match status" value="1"/>
</dbReference>
<evidence type="ECO:0000313" key="8">
    <source>
        <dbReference type="Proteomes" id="UP001215231"/>
    </source>
</evidence>
<dbReference type="SUPFAM" id="SSF51556">
    <property type="entry name" value="Metallo-dependent hydrolases"/>
    <property type="match status" value="1"/>
</dbReference>
<dbReference type="PIRSF" id="PIRSF038994">
    <property type="entry name" value="NagA"/>
    <property type="match status" value="1"/>
</dbReference>
<proteinExistence type="inferred from homology"/>
<dbReference type="EMBL" id="CP059693">
    <property type="protein sequence ID" value="WDE11439.1"/>
    <property type="molecule type" value="Genomic_DNA"/>
</dbReference>
<dbReference type="CDD" id="cd00854">
    <property type="entry name" value="NagA"/>
    <property type="match status" value="1"/>
</dbReference>
<evidence type="ECO:0000256" key="1">
    <source>
        <dbReference type="ARBA" id="ARBA00010716"/>
    </source>
</evidence>
<accession>A0ABY7VE93</accession>
<dbReference type="RefSeq" id="WP_274051603.1">
    <property type="nucleotide sequence ID" value="NZ_CP059693.1"/>
</dbReference>
<reference evidence="7 8" key="1">
    <citation type="journal article" date="2022" name="Mar. Drugs">
        <title>Bioassay-Guided Fractionation Leads to the Detection of Cholic Acid Generated by the Rare Thalassomonas sp.</title>
        <authorList>
            <person name="Pheiffer F."/>
            <person name="Schneider Y.K."/>
            <person name="Hansen E.H."/>
            <person name="Andersen J.H."/>
            <person name="Isaksson J."/>
            <person name="Busche T."/>
            <person name="R C."/>
            <person name="Kalinowski J."/>
            <person name="Zyl L.V."/>
            <person name="Trindade M."/>
        </authorList>
    </citation>
    <scope>NUCLEOTIDE SEQUENCE [LARGE SCALE GENOMIC DNA]</scope>
    <source>
        <strain evidence="7 8">A5K-61T</strain>
    </source>
</reference>